<accession>A0ABQ8QAQ5</accession>
<gene>
    <name evidence="1" type="ORF">F5050DRAFT_1808549</name>
</gene>
<name>A0ABQ8QAQ5_9AGAR</name>
<dbReference type="Proteomes" id="UP001163828">
    <property type="component" value="Unassembled WGS sequence"/>
</dbReference>
<proteinExistence type="predicted"/>
<sequence>MSDNSSFYNPCPIFSAAHGDAQDLAIRSSDVSNSANSTPHNSVQSDHFDKFQTAVHRLGVFQLERANSKSDFDDEPNSDILWSHWQTHRLGFSSKFAGHLSDTAIEMRKAKDAREEPLGNEDVSPQRAVRGLPKFILSTYHDELKTRRSGTGTEVHEIRHGGKPYARHLSLQIEHLSLAQDVLESPQKDQNNISSTSKEHNNAAPLPVRIPKWITSVLFIYKHYSPSSFTFTQLMNPQTGIWDLWIMRAGTGRMLFEEIVLTNLEIIFKFSKLPTSFISSHWLYDPINQVFPQATEVALNITYLVLALFGWPPASLFAFASVMLTLGQTLSLLAQVYFYPNFLSNPVRLSTVSWVLVLIPGNDTLRNRFRGLQKTLLSSGGSTANLLKIRKGTKTIIQPYTYSFMVNVNP</sequence>
<comment type="caution">
    <text evidence="1">The sequence shown here is derived from an EMBL/GenBank/DDBJ whole genome shotgun (WGS) entry which is preliminary data.</text>
</comment>
<evidence type="ECO:0000313" key="2">
    <source>
        <dbReference type="Proteomes" id="UP001163828"/>
    </source>
</evidence>
<protein>
    <submittedName>
        <fullName evidence="1">Uncharacterized protein</fullName>
    </submittedName>
</protein>
<keyword evidence="2" id="KW-1185">Reference proteome</keyword>
<dbReference type="EMBL" id="MU790648">
    <property type="protein sequence ID" value="KAJ3995571.1"/>
    <property type="molecule type" value="Genomic_DNA"/>
</dbReference>
<organism evidence="1 2">
    <name type="scientific">Lentinula boryana</name>
    <dbReference type="NCBI Taxonomy" id="40481"/>
    <lineage>
        <taxon>Eukaryota</taxon>
        <taxon>Fungi</taxon>
        <taxon>Dikarya</taxon>
        <taxon>Basidiomycota</taxon>
        <taxon>Agaricomycotina</taxon>
        <taxon>Agaricomycetes</taxon>
        <taxon>Agaricomycetidae</taxon>
        <taxon>Agaricales</taxon>
        <taxon>Marasmiineae</taxon>
        <taxon>Omphalotaceae</taxon>
        <taxon>Lentinula</taxon>
    </lineage>
</organism>
<evidence type="ECO:0000313" key="1">
    <source>
        <dbReference type="EMBL" id="KAJ3995571.1"/>
    </source>
</evidence>
<reference evidence="1" key="1">
    <citation type="submission" date="2022-08" db="EMBL/GenBank/DDBJ databases">
        <authorList>
            <consortium name="DOE Joint Genome Institute"/>
            <person name="Min B."/>
            <person name="Riley R."/>
            <person name="Sierra-Patev S."/>
            <person name="Naranjo-Ortiz M."/>
            <person name="Looney B."/>
            <person name="Konkel Z."/>
            <person name="Slot J.C."/>
            <person name="Sakamoto Y."/>
            <person name="Steenwyk J.L."/>
            <person name="Rokas A."/>
            <person name="Carro J."/>
            <person name="Camarero S."/>
            <person name="Ferreira P."/>
            <person name="Molpeceres G."/>
            <person name="Ruiz-Duenas F.J."/>
            <person name="Serrano A."/>
            <person name="Henrissat B."/>
            <person name="Drula E."/>
            <person name="Hughes K.W."/>
            <person name="Mata J.L."/>
            <person name="Ishikawa N.K."/>
            <person name="Vargas-Isla R."/>
            <person name="Ushijima S."/>
            <person name="Smith C.A."/>
            <person name="Ahrendt S."/>
            <person name="Andreopoulos W."/>
            <person name="He G."/>
            <person name="Labutti K."/>
            <person name="Lipzen A."/>
            <person name="Ng V."/>
            <person name="Sandor L."/>
            <person name="Barry K."/>
            <person name="Martinez A.T."/>
            <person name="Xiao Y."/>
            <person name="Gibbons J.G."/>
            <person name="Terashima K."/>
            <person name="Hibbett D.S."/>
            <person name="Grigoriev I.V."/>
        </authorList>
    </citation>
    <scope>NUCLEOTIDE SEQUENCE</scope>
    <source>
        <strain evidence="1">TFB10827</strain>
    </source>
</reference>